<dbReference type="PANTHER" id="PTHR10039:SF14">
    <property type="entry name" value="NACHT DOMAIN-CONTAINING PROTEIN"/>
    <property type="match status" value="1"/>
</dbReference>
<feature type="chain" id="PRO_5040279758" description="NACHT domain-containing protein" evidence="2">
    <location>
        <begin position="27"/>
        <end position="438"/>
    </location>
</feature>
<dbReference type="Pfam" id="PF24883">
    <property type="entry name" value="NPHP3_N"/>
    <property type="match status" value="1"/>
</dbReference>
<dbReference type="Proteomes" id="UP000750502">
    <property type="component" value="Unassembled WGS sequence"/>
</dbReference>
<evidence type="ECO:0000259" key="3">
    <source>
        <dbReference type="Pfam" id="PF14479"/>
    </source>
</evidence>
<feature type="domain" description="Prion-inhibition and propagation HeLo" evidence="3">
    <location>
        <begin position="5"/>
        <end position="69"/>
    </location>
</feature>
<feature type="domain" description="Nephrocystin 3-like N-terminal" evidence="4">
    <location>
        <begin position="199"/>
        <end position="380"/>
    </location>
</feature>
<evidence type="ECO:0000256" key="1">
    <source>
        <dbReference type="ARBA" id="ARBA00022737"/>
    </source>
</evidence>
<dbReference type="EMBL" id="JADFTT010000136">
    <property type="protein sequence ID" value="KAG5766962.1"/>
    <property type="molecule type" value="Genomic_DNA"/>
</dbReference>
<evidence type="ECO:0000256" key="2">
    <source>
        <dbReference type="SAM" id="SignalP"/>
    </source>
</evidence>
<keyword evidence="2" id="KW-0732">Signal</keyword>
<accession>A0A9P7I138</accession>
<dbReference type="Gene3D" id="3.40.50.300">
    <property type="entry name" value="P-loop containing nucleotide triphosphate hydrolases"/>
    <property type="match status" value="1"/>
</dbReference>
<name>A0A9P7I138_9HYPO</name>
<keyword evidence="1" id="KW-0677">Repeat</keyword>
<dbReference type="Pfam" id="PF14479">
    <property type="entry name" value="HeLo"/>
    <property type="match status" value="1"/>
</dbReference>
<dbReference type="AlphaFoldDB" id="A0A9P7I138"/>
<dbReference type="OrthoDB" id="539213at2759"/>
<dbReference type="InterPro" id="IPR056884">
    <property type="entry name" value="NPHP3-like_N"/>
</dbReference>
<dbReference type="PANTHER" id="PTHR10039">
    <property type="entry name" value="AMELOGENIN"/>
    <property type="match status" value="1"/>
</dbReference>
<dbReference type="Gene3D" id="1.20.120.1020">
    <property type="entry name" value="Prion-inhibition and propagation, HeLo domain"/>
    <property type="match status" value="1"/>
</dbReference>
<evidence type="ECO:0000313" key="5">
    <source>
        <dbReference type="EMBL" id="KAG5766962.1"/>
    </source>
</evidence>
<reference evidence="5" key="2">
    <citation type="submission" date="2020-10" db="EMBL/GenBank/DDBJ databases">
        <authorList>
            <person name="Peck L.D."/>
            <person name="Nowell R.W."/>
            <person name="Flood J."/>
            <person name="Ryan M.J."/>
            <person name="Barraclough T.G."/>
        </authorList>
    </citation>
    <scope>NUCLEOTIDE SEQUENCE</scope>
    <source>
        <strain evidence="5">IMI 127659i</strain>
    </source>
</reference>
<reference evidence="5" key="1">
    <citation type="journal article" date="2020" name="bioRxiv">
        <title>Historical genomics reveals the evolutionary mechanisms behind multiple outbreaks of the host-specific coffee wilt pathogen Fusarium xylarioides.</title>
        <authorList>
            <person name="Peck D."/>
            <person name="Nowell R.W."/>
            <person name="Flood J."/>
            <person name="Ryan M.J."/>
            <person name="Barraclough T.G."/>
        </authorList>
    </citation>
    <scope>NUCLEOTIDE SEQUENCE</scope>
    <source>
        <strain evidence="5">IMI 127659i</strain>
    </source>
</reference>
<dbReference type="InterPro" id="IPR038305">
    <property type="entry name" value="HeLo_sf"/>
</dbReference>
<evidence type="ECO:0000313" key="6">
    <source>
        <dbReference type="Proteomes" id="UP000750502"/>
    </source>
</evidence>
<comment type="caution">
    <text evidence="5">The sequence shown here is derived from an EMBL/GenBank/DDBJ whole genome shotgun (WGS) entry which is preliminary data.</text>
</comment>
<feature type="signal peptide" evidence="2">
    <location>
        <begin position="1"/>
        <end position="26"/>
    </location>
</feature>
<proteinExistence type="predicted"/>
<protein>
    <recommendedName>
        <fullName evidence="7">NACHT domain-containing protein</fullName>
    </recommendedName>
</protein>
<gene>
    <name evidence="5" type="ORF">H9Q72_004972</name>
</gene>
<evidence type="ECO:0008006" key="7">
    <source>
        <dbReference type="Google" id="ProtNLM"/>
    </source>
</evidence>
<dbReference type="SUPFAM" id="SSF52540">
    <property type="entry name" value="P-loop containing nucleoside triphosphate hydrolases"/>
    <property type="match status" value="1"/>
</dbReference>
<dbReference type="InterPro" id="IPR027417">
    <property type="entry name" value="P-loop_NTPase"/>
</dbReference>
<sequence length="438" mass="49633">MEVTGLVIGIAGLAGLFKTCLEVVDAVESYNSFKTDWNILKTRFQVAKFRFRDWGLRTGIDQGKLGPNQHSSAHDRVRCELLKTLFHIIVHDFGNEKFLDNGVDGSIKQKLNWAIRRKGICEEQVETFTNLVDTLYTLAPPDVENAPFATSSAGIANIQQTLDGIQARNKRELEKEIYSWIGGSQNERYQDSLRQRLSGTCDWVFQRPVFREWLGPEFASGPKFLWLNGRPGFGKTVLCAKIVQDLSRAPEKLIDDQPRPFLNERVAHFFFSSDIECRNNPSLALRSWITQLMKHEKGAFELVREKWEIYSDPIKMQATALEIRDIFTQLLHAKPGCSLIADGLDECSSYENNNKSVKDFLDYIGSSIAGTKTRLLLVSRDELHIRDGLQENVSGGFTEYNITAEDVQSEIALLSDSIINKRLCDRVESLRSSLDGDD</sequence>
<dbReference type="InterPro" id="IPR029498">
    <property type="entry name" value="HeLo_dom"/>
</dbReference>
<evidence type="ECO:0000259" key="4">
    <source>
        <dbReference type="Pfam" id="PF24883"/>
    </source>
</evidence>
<keyword evidence="6" id="KW-1185">Reference proteome</keyword>
<organism evidence="5 6">
    <name type="scientific">Fusarium xylarioides</name>
    <dbReference type="NCBI Taxonomy" id="221167"/>
    <lineage>
        <taxon>Eukaryota</taxon>
        <taxon>Fungi</taxon>
        <taxon>Dikarya</taxon>
        <taxon>Ascomycota</taxon>
        <taxon>Pezizomycotina</taxon>
        <taxon>Sordariomycetes</taxon>
        <taxon>Hypocreomycetidae</taxon>
        <taxon>Hypocreales</taxon>
        <taxon>Nectriaceae</taxon>
        <taxon>Fusarium</taxon>
        <taxon>Fusarium fujikuroi species complex</taxon>
    </lineage>
</organism>